<organism evidence="14 15">
    <name type="scientific">Sphaerospermopsis aphanizomenoides LEGE 00250</name>
    <dbReference type="NCBI Taxonomy" id="2777972"/>
    <lineage>
        <taxon>Bacteria</taxon>
        <taxon>Bacillati</taxon>
        <taxon>Cyanobacteriota</taxon>
        <taxon>Cyanophyceae</taxon>
        <taxon>Nostocales</taxon>
        <taxon>Aphanizomenonaceae</taxon>
        <taxon>Sphaerospermopsis</taxon>
        <taxon>Sphaerospermopsis aphanizomenoides</taxon>
    </lineage>
</organism>
<dbReference type="Gene3D" id="2.170.130.10">
    <property type="entry name" value="TonB-dependent receptor, plug domain"/>
    <property type="match status" value="1"/>
</dbReference>
<evidence type="ECO:0000259" key="13">
    <source>
        <dbReference type="Pfam" id="PF07715"/>
    </source>
</evidence>
<dbReference type="Gene3D" id="2.40.170.20">
    <property type="entry name" value="TonB-dependent receptor, beta-barrel domain"/>
    <property type="match status" value="1"/>
</dbReference>
<comment type="caution">
    <text evidence="14">The sequence shown here is derived from an EMBL/GenBank/DDBJ whole genome shotgun (WGS) entry which is preliminary data.</text>
</comment>
<feature type="chain" id="PRO_5047092339" evidence="11">
    <location>
        <begin position="28"/>
        <end position="972"/>
    </location>
</feature>
<dbReference type="PANTHER" id="PTHR47234">
    <property type="match status" value="1"/>
</dbReference>
<dbReference type="PANTHER" id="PTHR47234:SF2">
    <property type="entry name" value="TONB-DEPENDENT RECEPTOR"/>
    <property type="match status" value="1"/>
</dbReference>
<protein>
    <submittedName>
        <fullName evidence="14">TonB-dependent receptor</fullName>
    </submittedName>
</protein>
<feature type="domain" description="TonB-dependent receptor plug" evidence="13">
    <location>
        <begin position="60"/>
        <end position="178"/>
    </location>
</feature>
<evidence type="ECO:0000256" key="1">
    <source>
        <dbReference type="ARBA" id="ARBA00004571"/>
    </source>
</evidence>
<evidence type="ECO:0000259" key="12">
    <source>
        <dbReference type="Pfam" id="PF00593"/>
    </source>
</evidence>
<evidence type="ECO:0000256" key="7">
    <source>
        <dbReference type="ARBA" id="ARBA00023237"/>
    </source>
</evidence>
<feature type="domain" description="TonB-dependent receptor-like beta-barrel" evidence="12">
    <location>
        <begin position="403"/>
        <end position="931"/>
    </location>
</feature>
<evidence type="ECO:0000256" key="11">
    <source>
        <dbReference type="SAM" id="SignalP"/>
    </source>
</evidence>
<evidence type="ECO:0000256" key="8">
    <source>
        <dbReference type="PROSITE-ProRule" id="PRU01360"/>
    </source>
</evidence>
<dbReference type="EMBL" id="JADEWB010000101">
    <property type="protein sequence ID" value="MBE9237535.1"/>
    <property type="molecule type" value="Genomic_DNA"/>
</dbReference>
<feature type="signal peptide" evidence="11">
    <location>
        <begin position="1"/>
        <end position="27"/>
    </location>
</feature>
<evidence type="ECO:0000256" key="4">
    <source>
        <dbReference type="ARBA" id="ARBA00022692"/>
    </source>
</evidence>
<keyword evidence="7 8" id="KW-0998">Cell outer membrane</keyword>
<dbReference type="Pfam" id="PF07715">
    <property type="entry name" value="Plug"/>
    <property type="match status" value="1"/>
</dbReference>
<keyword evidence="11" id="KW-0732">Signal</keyword>
<dbReference type="SUPFAM" id="SSF56935">
    <property type="entry name" value="Porins"/>
    <property type="match status" value="1"/>
</dbReference>
<dbReference type="Proteomes" id="UP000606776">
    <property type="component" value="Unassembled WGS sequence"/>
</dbReference>
<keyword evidence="5 9" id="KW-0798">TonB box</keyword>
<dbReference type="RefSeq" id="WP_193943356.1">
    <property type="nucleotide sequence ID" value="NZ_JADEWB010000101.1"/>
</dbReference>
<evidence type="ECO:0000256" key="5">
    <source>
        <dbReference type="ARBA" id="ARBA00023077"/>
    </source>
</evidence>
<dbReference type="InterPro" id="IPR037066">
    <property type="entry name" value="Plug_dom_sf"/>
</dbReference>
<feature type="compositionally biased region" description="Low complexity" evidence="10">
    <location>
        <begin position="26"/>
        <end position="38"/>
    </location>
</feature>
<evidence type="ECO:0000313" key="15">
    <source>
        <dbReference type="Proteomes" id="UP000606776"/>
    </source>
</evidence>
<evidence type="ECO:0000256" key="6">
    <source>
        <dbReference type="ARBA" id="ARBA00023136"/>
    </source>
</evidence>
<keyword evidence="2 8" id="KW-0813">Transport</keyword>
<feature type="region of interest" description="Disordered" evidence="10">
    <location>
        <begin position="26"/>
        <end position="46"/>
    </location>
</feature>
<comment type="subcellular location">
    <subcellularLocation>
        <location evidence="1 8">Cell outer membrane</location>
        <topology evidence="1 8">Multi-pass membrane protein</topology>
    </subcellularLocation>
</comment>
<accession>A0ABR9VGB3</accession>
<dbReference type="InterPro" id="IPR039426">
    <property type="entry name" value="TonB-dep_rcpt-like"/>
</dbReference>
<evidence type="ECO:0000256" key="2">
    <source>
        <dbReference type="ARBA" id="ARBA00022448"/>
    </source>
</evidence>
<dbReference type="InterPro" id="IPR000531">
    <property type="entry name" value="Beta-barrel_TonB"/>
</dbReference>
<proteinExistence type="inferred from homology"/>
<dbReference type="Pfam" id="PF00593">
    <property type="entry name" value="TonB_dep_Rec_b-barrel"/>
    <property type="match status" value="1"/>
</dbReference>
<name>A0ABR9VGB3_9CYAN</name>
<comment type="similarity">
    <text evidence="8 9">Belongs to the TonB-dependent receptor family.</text>
</comment>
<evidence type="ECO:0000256" key="10">
    <source>
        <dbReference type="SAM" id="MobiDB-lite"/>
    </source>
</evidence>
<keyword evidence="6 8" id="KW-0472">Membrane</keyword>
<dbReference type="PROSITE" id="PS52016">
    <property type="entry name" value="TONB_DEPENDENT_REC_3"/>
    <property type="match status" value="1"/>
</dbReference>
<evidence type="ECO:0000256" key="9">
    <source>
        <dbReference type="RuleBase" id="RU003357"/>
    </source>
</evidence>
<dbReference type="InterPro" id="IPR012910">
    <property type="entry name" value="Plug_dom"/>
</dbReference>
<keyword evidence="4 8" id="KW-0812">Transmembrane</keyword>
<evidence type="ECO:0000313" key="14">
    <source>
        <dbReference type="EMBL" id="MBE9237535.1"/>
    </source>
</evidence>
<keyword evidence="3 8" id="KW-1134">Transmembrane beta strand</keyword>
<keyword evidence="15" id="KW-1185">Reference proteome</keyword>
<keyword evidence="14" id="KW-0675">Receptor</keyword>
<reference evidence="14 15" key="1">
    <citation type="submission" date="2020-10" db="EMBL/GenBank/DDBJ databases">
        <authorList>
            <person name="Castelo-Branco R."/>
            <person name="Eusebio N."/>
            <person name="Adriana R."/>
            <person name="Vieira A."/>
            <person name="Brugerolle De Fraissinette N."/>
            <person name="Rezende De Castro R."/>
            <person name="Schneider M.P."/>
            <person name="Vasconcelos V."/>
            <person name="Leao P.N."/>
        </authorList>
    </citation>
    <scope>NUCLEOTIDE SEQUENCE [LARGE SCALE GENOMIC DNA]</scope>
    <source>
        <strain evidence="14 15">LEGE 00250</strain>
    </source>
</reference>
<gene>
    <name evidence="14" type="ORF">IQ227_16245</name>
</gene>
<sequence>MNLKQKLGLFSATILSAGLATMAPAQAQAQDAPAQPTAEESTESDDIVVTGSRIRRDEFNSSSPIQVITAESATLEGLVDTADIIQGSSIAAGSVQIRNQFGGFVVDGGTGVNTVSLRGLGAQRSLILVNGRRPGPAGVRGAVGAFDLNVIPSSIVQRYEILKDGASSIYGSDAVAGVVNVITLDRVDAPTLNVSYDAPFESGGESYSIDGAFGLNFDRGNIVVAAEYQNRAELDIGDRDFLTCPQDLIRSPTTGNLIDREDRSILAGTNLAGCNNIYHNTVIDAVFGTRYIPDPAGGPGNGVIPGYRPRGNQNYPQGDPNTAFYEDVLNDARFLSTDAINSTERSSLFITSNFDLDILGGVEWRNEVLVTRRETEADGWRQFFPLIGGAGAAALIDPSYGYANDPGFDLSVGFANLLFQPITIWPSNEQVTVDYYSVSTQFDGDLGDNWAWTLYGTYSRSEGEYGGNAIIASESGDVQFDADAPIYDPYSFDFLSGNYGDAVYDALTANIMGNTVYEQTVVSGYVSGELFELPAGPLSMAIGAEYRNYSINDTPDALSQAGDLWGQSSAQVTRGEDTVQEIFAELEIPVLRGVTLFEDLTVNVSGRMFEYDSYGNDSVWSAGLNWQITPTFRVRGTTGTSYRAPGLFELFLGNQTGFLGQAGIDPCIDWGNSTNPNIQANCAAEGIPDDYDGVGSSATIVSGGGAGVLEAETSEANTFGVIWTPTFINLSVAVDYFEVTVLDQIAQLGAGTIIGGCYGANNYPNAFCSLFDRNPSSHPTDPFLITEVRDSYINVNEQTTDGIDLTVRYEHEFNFGNLLMEAQGTWTFSDVVFLFDPELESGFDTSDFNGSIGDPDFVANSRISLERGDWTYSWFTNFISRTSQHDFVDDQVTYQGVPGERKIYAEAVFYHDTSIRWRGDSMSVLLGVSNVFDETPPVVSTGVTTRRGNAPIFGTQYDLRGRAAFLQFTKEF</sequence>
<evidence type="ECO:0000256" key="3">
    <source>
        <dbReference type="ARBA" id="ARBA00022452"/>
    </source>
</evidence>
<dbReference type="InterPro" id="IPR036942">
    <property type="entry name" value="Beta-barrel_TonB_sf"/>
</dbReference>